<reference evidence="1 2" key="1">
    <citation type="journal article" date="2013" name="Genome Biol. Evol.">
        <title>Genomes of Stigonematalean cyanobacteria (subsection V) and the evolution of oxygenic photosynthesis from prokaryotes to plastids.</title>
        <authorList>
            <person name="Dagan T."/>
            <person name="Roettger M."/>
            <person name="Stucken K."/>
            <person name="Landan G."/>
            <person name="Koch R."/>
            <person name="Major P."/>
            <person name="Gould S.B."/>
            <person name="Goremykin V.V."/>
            <person name="Rippka R."/>
            <person name="Tandeau de Marsac N."/>
            <person name="Gugger M."/>
            <person name="Lockhart P.J."/>
            <person name="Allen J.F."/>
            <person name="Brune I."/>
            <person name="Maus I."/>
            <person name="Puhler A."/>
            <person name="Martin W.F."/>
        </authorList>
    </citation>
    <scope>NUCLEOTIDE SEQUENCE [LARGE SCALE GENOMIC DNA]</scope>
    <source>
        <strain evidence="1 2">PCC 7110</strain>
    </source>
</reference>
<organism evidence="1 2">
    <name type="scientific">Scytonema hofmannii PCC 7110</name>
    <dbReference type="NCBI Taxonomy" id="128403"/>
    <lineage>
        <taxon>Bacteria</taxon>
        <taxon>Bacillati</taxon>
        <taxon>Cyanobacteriota</taxon>
        <taxon>Cyanophyceae</taxon>
        <taxon>Nostocales</taxon>
        <taxon>Scytonemataceae</taxon>
        <taxon>Scytonema</taxon>
    </lineage>
</organism>
<accession>A0A139XF70</accession>
<comment type="caution">
    <text evidence="1">The sequence shown here is derived from an EMBL/GenBank/DDBJ whole genome shotgun (WGS) entry which is preliminary data.</text>
</comment>
<protein>
    <submittedName>
        <fullName evidence="1">Uncharacterized protein</fullName>
    </submittedName>
</protein>
<dbReference type="RefSeq" id="WP_017742511.1">
    <property type="nucleotide sequence ID" value="NZ_KQ976354.1"/>
</dbReference>
<dbReference type="OrthoDB" id="7020880at2"/>
<dbReference type="Proteomes" id="UP000076925">
    <property type="component" value="Unassembled WGS sequence"/>
</dbReference>
<sequence length="79" mass="9208">MLLYFTDNDVILKLAAYQLFWEMVASLSIKEENIRVLPTAAKVFSASRKIIQQYRQISLEKLKVLTDVGLALWMNLKKF</sequence>
<evidence type="ECO:0000313" key="2">
    <source>
        <dbReference type="Proteomes" id="UP000076925"/>
    </source>
</evidence>
<gene>
    <name evidence="1" type="ORF">WA1_14755</name>
</gene>
<proteinExistence type="predicted"/>
<dbReference type="AlphaFoldDB" id="A0A139XF70"/>
<name>A0A139XF70_9CYAN</name>
<dbReference type="EMBL" id="ANNX02000016">
    <property type="protein sequence ID" value="KYC43337.1"/>
    <property type="molecule type" value="Genomic_DNA"/>
</dbReference>
<keyword evidence="2" id="KW-1185">Reference proteome</keyword>
<dbReference type="STRING" id="128403.WA1_14755"/>
<evidence type="ECO:0000313" key="1">
    <source>
        <dbReference type="EMBL" id="KYC43337.1"/>
    </source>
</evidence>